<evidence type="ECO:0000313" key="3">
    <source>
        <dbReference type="Proteomes" id="UP000762676"/>
    </source>
</evidence>
<keyword evidence="3" id="KW-1185">Reference proteome</keyword>
<sequence>MLGQLRQEEQAFASKSGHLEKLDKELTAVKKSAAKYTEAKQQYDLKVQEAEQVRVRLEQSSHHQVLEEVNALKASEVDSMRLEIETLQKEMISYEEQLQAVADSIETINAAMAELNEEAMASKAQVKEAQDALSKHKEMLKSYNQEIGQKDADKRALNKESNECGLKIQELNHNITKVQKESKDVGKYVR</sequence>
<name>A0AAV4G2E8_9GAST</name>
<evidence type="ECO:0000313" key="2">
    <source>
        <dbReference type="EMBL" id="GFR78846.1"/>
    </source>
</evidence>
<comment type="caution">
    <text evidence="2">The sequence shown here is derived from an EMBL/GenBank/DDBJ whole genome shotgun (WGS) entry which is preliminary data.</text>
</comment>
<protein>
    <submittedName>
        <fullName evidence="2">Structural maintenance of chromosomes protein</fullName>
    </submittedName>
</protein>
<reference evidence="2 3" key="1">
    <citation type="journal article" date="2021" name="Elife">
        <title>Chloroplast acquisition without the gene transfer in kleptoplastic sea slugs, Plakobranchus ocellatus.</title>
        <authorList>
            <person name="Maeda T."/>
            <person name="Takahashi S."/>
            <person name="Yoshida T."/>
            <person name="Shimamura S."/>
            <person name="Takaki Y."/>
            <person name="Nagai Y."/>
            <person name="Toyoda A."/>
            <person name="Suzuki Y."/>
            <person name="Arimoto A."/>
            <person name="Ishii H."/>
            <person name="Satoh N."/>
            <person name="Nishiyama T."/>
            <person name="Hasebe M."/>
            <person name="Maruyama T."/>
            <person name="Minagawa J."/>
            <person name="Obokata J."/>
            <person name="Shigenobu S."/>
        </authorList>
    </citation>
    <scope>NUCLEOTIDE SEQUENCE [LARGE SCALE GENOMIC DNA]</scope>
</reference>
<feature type="coiled-coil region" evidence="1">
    <location>
        <begin position="19"/>
        <end position="160"/>
    </location>
</feature>
<dbReference type="EMBL" id="BMAT01011777">
    <property type="protein sequence ID" value="GFR78846.1"/>
    <property type="molecule type" value="Genomic_DNA"/>
</dbReference>
<proteinExistence type="predicted"/>
<gene>
    <name evidence="2" type="ORF">ElyMa_005859600</name>
</gene>
<dbReference type="Proteomes" id="UP000762676">
    <property type="component" value="Unassembled WGS sequence"/>
</dbReference>
<accession>A0AAV4G2E8</accession>
<dbReference type="Gene3D" id="1.10.287.1490">
    <property type="match status" value="1"/>
</dbReference>
<organism evidence="2 3">
    <name type="scientific">Elysia marginata</name>
    <dbReference type="NCBI Taxonomy" id="1093978"/>
    <lineage>
        <taxon>Eukaryota</taxon>
        <taxon>Metazoa</taxon>
        <taxon>Spiralia</taxon>
        <taxon>Lophotrochozoa</taxon>
        <taxon>Mollusca</taxon>
        <taxon>Gastropoda</taxon>
        <taxon>Heterobranchia</taxon>
        <taxon>Euthyneura</taxon>
        <taxon>Panpulmonata</taxon>
        <taxon>Sacoglossa</taxon>
        <taxon>Placobranchoidea</taxon>
        <taxon>Plakobranchidae</taxon>
        <taxon>Elysia</taxon>
    </lineage>
</organism>
<dbReference type="AlphaFoldDB" id="A0AAV4G2E8"/>
<keyword evidence="1" id="KW-0175">Coiled coil</keyword>
<evidence type="ECO:0000256" key="1">
    <source>
        <dbReference type="SAM" id="Coils"/>
    </source>
</evidence>